<keyword evidence="2" id="KW-1133">Transmembrane helix</keyword>
<name>A0A7W7LP83_9ACTN</name>
<keyword evidence="3" id="KW-0645">Protease</keyword>
<dbReference type="RefSeq" id="WP_221462692.1">
    <property type="nucleotide sequence ID" value="NZ_JACHJH010000003.1"/>
</dbReference>
<feature type="transmembrane region" description="Helical" evidence="2">
    <location>
        <begin position="272"/>
        <end position="298"/>
    </location>
</feature>
<gene>
    <name evidence="3" type="ORF">FHS39_002728</name>
</gene>
<organism evidence="3 4">
    <name type="scientific">Streptomyces olivoverticillatus</name>
    <dbReference type="NCBI Taxonomy" id="66427"/>
    <lineage>
        <taxon>Bacteria</taxon>
        <taxon>Bacillati</taxon>
        <taxon>Actinomycetota</taxon>
        <taxon>Actinomycetes</taxon>
        <taxon>Kitasatosporales</taxon>
        <taxon>Streptomycetaceae</taxon>
        <taxon>Streptomyces</taxon>
    </lineage>
</organism>
<proteinExistence type="predicted"/>
<reference evidence="3 4" key="1">
    <citation type="submission" date="2020-08" db="EMBL/GenBank/DDBJ databases">
        <title>Genomic Encyclopedia of Type Strains, Phase III (KMG-III): the genomes of soil and plant-associated and newly described type strains.</title>
        <authorList>
            <person name="Whitman W."/>
        </authorList>
    </citation>
    <scope>NUCLEOTIDE SEQUENCE [LARGE SCALE GENOMIC DNA]</scope>
    <source>
        <strain evidence="3 4">CECT 3266</strain>
    </source>
</reference>
<comment type="caution">
    <text evidence="3">The sequence shown here is derived from an EMBL/GenBank/DDBJ whole genome shotgun (WGS) entry which is preliminary data.</text>
</comment>
<keyword evidence="2" id="KW-0472">Membrane</keyword>
<accession>A0A7W7LP83</accession>
<dbReference type="EMBL" id="JACHJH010000003">
    <property type="protein sequence ID" value="MBB4893697.1"/>
    <property type="molecule type" value="Genomic_DNA"/>
</dbReference>
<dbReference type="GO" id="GO:0008237">
    <property type="term" value="F:metallopeptidase activity"/>
    <property type="evidence" value="ECO:0007669"/>
    <property type="project" value="UniProtKB-KW"/>
</dbReference>
<feature type="transmembrane region" description="Helical" evidence="2">
    <location>
        <begin position="194"/>
        <end position="219"/>
    </location>
</feature>
<dbReference type="AlphaFoldDB" id="A0A7W7LP83"/>
<evidence type="ECO:0000313" key="4">
    <source>
        <dbReference type="Proteomes" id="UP000556084"/>
    </source>
</evidence>
<feature type="transmembrane region" description="Helical" evidence="2">
    <location>
        <begin position="155"/>
        <end position="182"/>
    </location>
</feature>
<keyword evidence="4" id="KW-1185">Reference proteome</keyword>
<sequence>MSVPSTSRAGKAGPSPVQRVVPADRGGEPALVAGTELVGEFEDSGYREPPQLVCRPDGQLVRLPALLYQVVKALDGARPARNRPGPESVMAHVADELSRETGRKFTTEHVAFLIDEKLAPLGVTTHSDGSPPPPTPKSAPFLAFRFRLAVLPERATWFLSGLFAWLFRPPLVFLAACAFLAGEVWLWTTQNTAAALQAVFFSPASVLLVVFLAVASCAFHELGHGAACRYGGVRPGAMGCGIYLVWPAFYTDITNSYRLGRAGRIRADLGGVYFNALFVLGLLALYAATGFQPLLVAVLSVHLEIIQQLLPTLRFDGYYIVADLVGIPDLFKYIGPILKRVFLRRPLDDRLRALKRWPQIVVAVWVLFLVPVLVLQLGMVLINMPQLLVADWQRIGLLIDSAGASGSHLLGTVAACLQILLLTLPIAGLTLASARPVRALVRLAFRRGAKNPPTRRCDHGSR</sequence>
<feature type="transmembrane region" description="Helical" evidence="2">
    <location>
        <begin position="318"/>
        <end position="338"/>
    </location>
</feature>
<feature type="transmembrane region" description="Helical" evidence="2">
    <location>
        <begin position="409"/>
        <end position="432"/>
    </location>
</feature>
<protein>
    <submittedName>
        <fullName evidence="3">Putative peptide zinc metalloprotease protein</fullName>
    </submittedName>
</protein>
<dbReference type="Proteomes" id="UP000556084">
    <property type="component" value="Unassembled WGS sequence"/>
</dbReference>
<dbReference type="GO" id="GO:0006508">
    <property type="term" value="P:proteolysis"/>
    <property type="evidence" value="ECO:0007669"/>
    <property type="project" value="UniProtKB-KW"/>
</dbReference>
<keyword evidence="3" id="KW-0482">Metalloprotease</keyword>
<evidence type="ECO:0000256" key="1">
    <source>
        <dbReference type="SAM" id="MobiDB-lite"/>
    </source>
</evidence>
<keyword evidence="3" id="KW-0378">Hydrolase</keyword>
<keyword evidence="2" id="KW-0812">Transmembrane</keyword>
<feature type="region of interest" description="Disordered" evidence="1">
    <location>
        <begin position="1"/>
        <end position="27"/>
    </location>
</feature>
<feature type="transmembrane region" description="Helical" evidence="2">
    <location>
        <begin position="359"/>
        <end position="382"/>
    </location>
</feature>
<evidence type="ECO:0000313" key="3">
    <source>
        <dbReference type="EMBL" id="MBB4893697.1"/>
    </source>
</evidence>
<evidence type="ECO:0000256" key="2">
    <source>
        <dbReference type="SAM" id="Phobius"/>
    </source>
</evidence>